<comment type="caution">
    <text evidence="3">The sequence shown here is derived from an EMBL/GenBank/DDBJ whole genome shotgun (WGS) entry which is preliminary data.</text>
</comment>
<name>A0ABV6QUA9_9ACTN</name>
<keyword evidence="4" id="KW-1185">Reference proteome</keyword>
<sequence length="386" mass="40015">MKKNQNATLVAVVAAVAVAAVVAGAVVASQQGPSALPGSGASPLGRPISTASSPVSPSGTPTLAPSTPAGVKKVKLQLAKLPKGRAPQLTYARGRKILGGAGQELTVPGDQQIIEVARLGNDTLVILATGTGTEMARFGFNEESGPRLLGVTSVTVDPRGIEAAYVTNKFGKDGGELKGGTITFEDTAYDAPYPLRKLSRPNDFELRVLSIIDGKVFFRSKTTLESDTWQLHSWDPASSKANQVTTVTRPTALSANGELAASMDTLADYASCSAVTDVVQGRRNWRTCDYSIAGFTPDATVAYGGSAYQDGYADGISVALNAITGNAITEWSGLSFRDAIPEDDQHLLIVADDGPETKGAIIRCTIAGGACELATELSTAELVLGS</sequence>
<dbReference type="RefSeq" id="WP_380052511.1">
    <property type="nucleotide sequence ID" value="NZ_JBHLTC010000035.1"/>
</dbReference>
<organism evidence="3 4">
    <name type="scientific">Kribbella deserti</name>
    <dbReference type="NCBI Taxonomy" id="1926257"/>
    <lineage>
        <taxon>Bacteria</taxon>
        <taxon>Bacillati</taxon>
        <taxon>Actinomycetota</taxon>
        <taxon>Actinomycetes</taxon>
        <taxon>Propionibacteriales</taxon>
        <taxon>Kribbellaceae</taxon>
        <taxon>Kribbella</taxon>
    </lineage>
</organism>
<proteinExistence type="predicted"/>
<feature type="chain" id="PRO_5046358755" evidence="2">
    <location>
        <begin position="26"/>
        <end position="386"/>
    </location>
</feature>
<dbReference type="EMBL" id="JBHLTC010000035">
    <property type="protein sequence ID" value="MFC0627576.1"/>
    <property type="molecule type" value="Genomic_DNA"/>
</dbReference>
<evidence type="ECO:0000313" key="3">
    <source>
        <dbReference type="EMBL" id="MFC0627576.1"/>
    </source>
</evidence>
<gene>
    <name evidence="3" type="ORF">ACFFGN_26120</name>
</gene>
<keyword evidence="2" id="KW-0732">Signal</keyword>
<reference evidence="3 4" key="1">
    <citation type="submission" date="2024-09" db="EMBL/GenBank/DDBJ databases">
        <authorList>
            <person name="Sun Q."/>
            <person name="Mori K."/>
        </authorList>
    </citation>
    <scope>NUCLEOTIDE SEQUENCE [LARGE SCALE GENOMIC DNA]</scope>
    <source>
        <strain evidence="3 4">CGMCC 1.15906</strain>
    </source>
</reference>
<protein>
    <submittedName>
        <fullName evidence="3">Uncharacterized protein</fullName>
    </submittedName>
</protein>
<feature type="compositionally biased region" description="Polar residues" evidence="1">
    <location>
        <begin position="49"/>
        <end position="65"/>
    </location>
</feature>
<accession>A0ABV6QUA9</accession>
<evidence type="ECO:0000313" key="4">
    <source>
        <dbReference type="Proteomes" id="UP001589890"/>
    </source>
</evidence>
<evidence type="ECO:0000256" key="2">
    <source>
        <dbReference type="SAM" id="SignalP"/>
    </source>
</evidence>
<feature type="signal peptide" evidence="2">
    <location>
        <begin position="1"/>
        <end position="25"/>
    </location>
</feature>
<evidence type="ECO:0000256" key="1">
    <source>
        <dbReference type="SAM" id="MobiDB-lite"/>
    </source>
</evidence>
<dbReference type="Proteomes" id="UP001589890">
    <property type="component" value="Unassembled WGS sequence"/>
</dbReference>
<feature type="region of interest" description="Disordered" evidence="1">
    <location>
        <begin position="32"/>
        <end position="69"/>
    </location>
</feature>